<organism evidence="3 4">
    <name type="scientific">Sphingomonas abietis</name>
    <dbReference type="NCBI Taxonomy" id="3012344"/>
    <lineage>
        <taxon>Bacteria</taxon>
        <taxon>Pseudomonadati</taxon>
        <taxon>Pseudomonadota</taxon>
        <taxon>Alphaproteobacteria</taxon>
        <taxon>Sphingomonadales</taxon>
        <taxon>Sphingomonadaceae</taxon>
        <taxon>Sphingomonas</taxon>
    </lineage>
</organism>
<accession>A0ABY7NPB1</accession>
<keyword evidence="1" id="KW-0472">Membrane</keyword>
<evidence type="ECO:0000259" key="2">
    <source>
        <dbReference type="Pfam" id="PF10502"/>
    </source>
</evidence>
<dbReference type="Pfam" id="PF10502">
    <property type="entry name" value="Peptidase_S26"/>
    <property type="match status" value="1"/>
</dbReference>
<name>A0ABY7NPB1_9SPHN</name>
<keyword evidence="1" id="KW-1133">Transmembrane helix</keyword>
<dbReference type="Proteomes" id="UP001210865">
    <property type="component" value="Chromosome"/>
</dbReference>
<dbReference type="RefSeq" id="WP_270077999.1">
    <property type="nucleotide sequence ID" value="NZ_CP115174.1"/>
</dbReference>
<dbReference type="EMBL" id="CP115174">
    <property type="protein sequence ID" value="WBO23367.1"/>
    <property type="molecule type" value="Genomic_DNA"/>
</dbReference>
<reference evidence="3 4" key="1">
    <citation type="submission" date="2022-12" db="EMBL/GenBank/DDBJ databases">
        <title>Sphingomonas abieness sp. nov., an endophytic bacterium isolated from Abies koreana.</title>
        <authorList>
            <person name="Jiang L."/>
            <person name="Lee J."/>
        </authorList>
    </citation>
    <scope>NUCLEOTIDE SEQUENCE [LARGE SCALE GENOMIC DNA]</scope>
    <source>
        <strain evidence="4">PAMB 00755</strain>
    </source>
</reference>
<feature type="domain" description="Peptidase S26" evidence="2">
    <location>
        <begin position="10"/>
        <end position="173"/>
    </location>
</feature>
<keyword evidence="4" id="KW-1185">Reference proteome</keyword>
<gene>
    <name evidence="3" type="ORF">PBT88_04330</name>
</gene>
<sequence length="221" mass="23832">MAAAKGCLVRRWSIVLVGLAGVVAVLAPAVHRNRTRFLWNATASTPVGLYRVDPLRVIRPGVMIAVRPDPATAKLAAERHYLPLGLPLIKWVAAANGDLVCRTGTTISINGRAVGQARRRDHLGRPLPRWQGCVLLGHDSVFVMNTAVPDSFDGRYFGVLRRSAILGRAVPVWTEAHSRDPGVSIFLMGRPGNGRPSLRTFCCKRVRAASTTACGRATGVV</sequence>
<evidence type="ECO:0000313" key="3">
    <source>
        <dbReference type="EMBL" id="WBO23367.1"/>
    </source>
</evidence>
<dbReference type="SUPFAM" id="SSF51306">
    <property type="entry name" value="LexA/Signal peptidase"/>
    <property type="match status" value="1"/>
</dbReference>
<dbReference type="InterPro" id="IPR036286">
    <property type="entry name" value="LexA/Signal_pep-like_sf"/>
</dbReference>
<protein>
    <submittedName>
        <fullName evidence="3">S26 family signal peptidase</fullName>
    </submittedName>
</protein>
<proteinExistence type="predicted"/>
<feature type="transmembrane region" description="Helical" evidence="1">
    <location>
        <begin position="12"/>
        <end position="30"/>
    </location>
</feature>
<evidence type="ECO:0000256" key="1">
    <source>
        <dbReference type="SAM" id="Phobius"/>
    </source>
</evidence>
<evidence type="ECO:0000313" key="4">
    <source>
        <dbReference type="Proteomes" id="UP001210865"/>
    </source>
</evidence>
<dbReference type="InterPro" id="IPR019533">
    <property type="entry name" value="Peptidase_S26"/>
</dbReference>
<keyword evidence="1" id="KW-0812">Transmembrane</keyword>
<dbReference type="Gene3D" id="2.10.109.10">
    <property type="entry name" value="Umud Fragment, subunit A"/>
    <property type="match status" value="1"/>
</dbReference>